<dbReference type="FunFam" id="2.60.110.10:FF:000002">
    <property type="entry name" value="Thaumatin-like protein 1a"/>
    <property type="match status" value="1"/>
</dbReference>
<dbReference type="Gene3D" id="2.60.110.10">
    <property type="entry name" value="Thaumatin"/>
    <property type="match status" value="1"/>
</dbReference>
<reference evidence="5" key="2">
    <citation type="submission" date="2023-04" db="EMBL/GenBank/DDBJ databases">
        <authorList>
            <person name="Bruccoleri R.E."/>
            <person name="Oakeley E.J."/>
            <person name="Faust A.-M."/>
            <person name="Dessus-Babus S."/>
            <person name="Altorfer M."/>
            <person name="Burckhardt D."/>
            <person name="Oertli M."/>
            <person name="Naumann U."/>
            <person name="Petersen F."/>
            <person name="Wong J."/>
        </authorList>
    </citation>
    <scope>NUCLEOTIDE SEQUENCE</scope>
    <source>
        <strain evidence="5">GSM-AAB239-AS_SAM_17_03QT</strain>
        <tissue evidence="5">Leaf</tissue>
    </source>
</reference>
<evidence type="ECO:0000256" key="3">
    <source>
        <dbReference type="PIRSR" id="PIRSR002703-1"/>
    </source>
</evidence>
<comment type="caution">
    <text evidence="5">The sequence shown here is derived from an EMBL/GenBank/DDBJ whole genome shotgun (WGS) entry which is preliminary data.</text>
</comment>
<dbReference type="SUPFAM" id="SSF49870">
    <property type="entry name" value="Osmotin, thaumatin-like protein"/>
    <property type="match status" value="1"/>
</dbReference>
<sequence length="246" mass="25989">MLTLKPQLLSLSFCLCISLSYSSIQLILVNNCPYNVWPGLLGGAGQTTPKDGGFLLGIGEETFFDVPYGWSGRIWGRQGCCFDEQGKGSCGSGDCGGFLHCRGAGGEPPATVVEMTLGSAASPLHFYDVSLVDGFNIPVSMSPVGGGVGCGVAGCEVDLNVCCPPKLEVKRQGKVVGCQSACMALKADKYCCTGEYGSPASCKPTLFSHLFKSICPRAYSFAYDDSSSLNTCRATRYLITFCPARK</sequence>
<dbReference type="PRINTS" id="PR00347">
    <property type="entry name" value="THAUMATIN"/>
</dbReference>
<name>A0AAX6E3Z5_IRIPA</name>
<gene>
    <name evidence="5" type="ORF">M6B38_210825</name>
</gene>
<feature type="disulfide bond" evidence="3">
    <location>
        <begin position="192"/>
        <end position="202"/>
    </location>
</feature>
<accession>A0AAX6E3Z5</accession>
<comment type="similarity">
    <text evidence="1">Belongs to the thaumatin family.</text>
</comment>
<feature type="disulfide bond" evidence="3">
    <location>
        <begin position="163"/>
        <end position="178"/>
    </location>
</feature>
<evidence type="ECO:0000256" key="1">
    <source>
        <dbReference type="ARBA" id="ARBA00010607"/>
    </source>
</evidence>
<dbReference type="PROSITE" id="PS51367">
    <property type="entry name" value="THAUMATIN_2"/>
    <property type="match status" value="1"/>
</dbReference>
<reference evidence="5" key="1">
    <citation type="journal article" date="2023" name="GigaByte">
        <title>Genome assembly of the bearded iris, Iris pallida Lam.</title>
        <authorList>
            <person name="Bruccoleri R.E."/>
            <person name="Oakeley E.J."/>
            <person name="Faust A.M.E."/>
            <person name="Altorfer M."/>
            <person name="Dessus-Babus S."/>
            <person name="Burckhardt D."/>
            <person name="Oertli M."/>
            <person name="Naumann U."/>
            <person name="Petersen F."/>
            <person name="Wong J."/>
        </authorList>
    </citation>
    <scope>NUCLEOTIDE SEQUENCE</scope>
    <source>
        <strain evidence="5">GSM-AAB239-AS_SAM_17_03QT</strain>
    </source>
</reference>
<dbReference type="SMART" id="SM00205">
    <property type="entry name" value="THN"/>
    <property type="match status" value="1"/>
</dbReference>
<evidence type="ECO:0000256" key="2">
    <source>
        <dbReference type="ARBA" id="ARBA00023157"/>
    </source>
</evidence>
<feature type="disulfide bond" evidence="3">
    <location>
        <begin position="182"/>
        <end position="191"/>
    </location>
</feature>
<dbReference type="InterPro" id="IPR037176">
    <property type="entry name" value="Osmotin/thaumatin-like_sf"/>
</dbReference>
<feature type="disulfide bond" evidence="3">
    <location>
        <begin position="150"/>
        <end position="232"/>
    </location>
</feature>
<proteinExistence type="inferred from homology"/>
<evidence type="ECO:0000313" key="5">
    <source>
        <dbReference type="EMBL" id="KAJ6798756.1"/>
    </source>
</evidence>
<evidence type="ECO:0000313" key="6">
    <source>
        <dbReference type="Proteomes" id="UP001140949"/>
    </source>
</evidence>
<feature type="disulfide bond" evidence="3">
    <location>
        <begin position="95"/>
        <end position="101"/>
    </location>
</feature>
<keyword evidence="2 3" id="KW-1015">Disulfide bond</keyword>
<dbReference type="AlphaFoldDB" id="A0AAX6E3Z5"/>
<feature type="disulfide bond" evidence="3">
    <location>
        <begin position="155"/>
        <end position="215"/>
    </location>
</feature>
<dbReference type="Proteomes" id="UP001140949">
    <property type="component" value="Unassembled WGS sequence"/>
</dbReference>
<feature type="disulfide bond" evidence="3">
    <location>
        <begin position="80"/>
        <end position="90"/>
    </location>
</feature>
<keyword evidence="4" id="KW-0732">Signal</keyword>
<keyword evidence="6" id="KW-1185">Reference proteome</keyword>
<feature type="signal peptide" evidence="4">
    <location>
        <begin position="1"/>
        <end position="22"/>
    </location>
</feature>
<dbReference type="Pfam" id="PF00314">
    <property type="entry name" value="Thaumatin"/>
    <property type="match status" value="1"/>
</dbReference>
<feature type="disulfide bond" evidence="3">
    <location>
        <begin position="32"/>
        <end position="242"/>
    </location>
</feature>
<feature type="chain" id="PRO_5043601430" evidence="4">
    <location>
        <begin position="23"/>
        <end position="246"/>
    </location>
</feature>
<dbReference type="EMBL" id="JANAVB010040218">
    <property type="protein sequence ID" value="KAJ6798756.1"/>
    <property type="molecule type" value="Genomic_DNA"/>
</dbReference>
<protein>
    <submittedName>
        <fullName evidence="5">Thaumatin-like protein</fullName>
    </submittedName>
</protein>
<dbReference type="PANTHER" id="PTHR31048">
    <property type="entry name" value="OS03G0233200 PROTEIN"/>
    <property type="match status" value="1"/>
</dbReference>
<evidence type="ECO:0000256" key="4">
    <source>
        <dbReference type="SAM" id="SignalP"/>
    </source>
</evidence>
<dbReference type="PIRSF" id="PIRSF002703">
    <property type="entry name" value="Thaumatin"/>
    <property type="match status" value="1"/>
</dbReference>
<organism evidence="5 6">
    <name type="scientific">Iris pallida</name>
    <name type="common">Sweet iris</name>
    <dbReference type="NCBI Taxonomy" id="29817"/>
    <lineage>
        <taxon>Eukaryota</taxon>
        <taxon>Viridiplantae</taxon>
        <taxon>Streptophyta</taxon>
        <taxon>Embryophyta</taxon>
        <taxon>Tracheophyta</taxon>
        <taxon>Spermatophyta</taxon>
        <taxon>Magnoliopsida</taxon>
        <taxon>Liliopsida</taxon>
        <taxon>Asparagales</taxon>
        <taxon>Iridaceae</taxon>
        <taxon>Iridoideae</taxon>
        <taxon>Irideae</taxon>
        <taxon>Iris</taxon>
    </lineage>
</organism>
<dbReference type="InterPro" id="IPR001938">
    <property type="entry name" value="Thaumatin"/>
</dbReference>